<comment type="caution">
    <text evidence="10">The sequence shown here is derived from an EMBL/GenBank/DDBJ whole genome shotgun (WGS) entry which is preliminary data.</text>
</comment>
<comment type="similarity">
    <text evidence="9">Belongs to the SecE/SEC61-gamma family.</text>
</comment>
<evidence type="ECO:0000256" key="3">
    <source>
        <dbReference type="ARBA" id="ARBA00022475"/>
    </source>
</evidence>
<dbReference type="RefSeq" id="WP_188615352.1">
    <property type="nucleotide sequence ID" value="NZ_BMJT01000008.1"/>
</dbReference>
<evidence type="ECO:0000256" key="4">
    <source>
        <dbReference type="ARBA" id="ARBA00022692"/>
    </source>
</evidence>
<keyword evidence="5 9" id="KW-0653">Protein transport</keyword>
<dbReference type="Gene3D" id="1.20.5.1030">
    <property type="entry name" value="Preprotein translocase secy subunit"/>
    <property type="match status" value="1"/>
</dbReference>
<dbReference type="InterPro" id="IPR005807">
    <property type="entry name" value="SecE_bac"/>
</dbReference>
<dbReference type="GO" id="GO:0008320">
    <property type="term" value="F:protein transmembrane transporter activity"/>
    <property type="evidence" value="ECO:0007669"/>
    <property type="project" value="UniProtKB-UniRule"/>
</dbReference>
<comment type="subunit">
    <text evidence="9">Component of the Sec protein translocase complex. Heterotrimer consisting of SecY, SecE and SecG subunits. The heterotrimers can form oligomers, although 1 heterotrimer is thought to be able to translocate proteins. Interacts with the ribosome. Interacts with SecDF, and other proteins may be involved. Interacts with SecA.</text>
</comment>
<evidence type="ECO:0000256" key="7">
    <source>
        <dbReference type="ARBA" id="ARBA00023010"/>
    </source>
</evidence>
<keyword evidence="3 9" id="KW-1003">Cell membrane</keyword>
<dbReference type="GO" id="GO:0005886">
    <property type="term" value="C:plasma membrane"/>
    <property type="evidence" value="ECO:0007669"/>
    <property type="project" value="UniProtKB-SubCell"/>
</dbReference>
<dbReference type="PANTHER" id="PTHR33910">
    <property type="entry name" value="PROTEIN TRANSLOCASE SUBUNIT SECE"/>
    <property type="match status" value="1"/>
</dbReference>
<evidence type="ECO:0000256" key="1">
    <source>
        <dbReference type="ARBA" id="ARBA00004370"/>
    </source>
</evidence>
<name>A0A917LJ66_9BACI</name>
<dbReference type="Proteomes" id="UP000616608">
    <property type="component" value="Unassembled WGS sequence"/>
</dbReference>
<keyword evidence="2 9" id="KW-0813">Transport</keyword>
<comment type="function">
    <text evidence="9">Essential subunit of the Sec protein translocation channel SecYEG. Clamps together the 2 halves of SecY. May contact the channel plug during translocation.</text>
</comment>
<organism evidence="10 11">
    <name type="scientific">Lysinibacillus alkalisoli</name>
    <dbReference type="NCBI Taxonomy" id="1911548"/>
    <lineage>
        <taxon>Bacteria</taxon>
        <taxon>Bacillati</taxon>
        <taxon>Bacillota</taxon>
        <taxon>Bacilli</taxon>
        <taxon>Bacillales</taxon>
        <taxon>Bacillaceae</taxon>
        <taxon>Lysinibacillus</taxon>
    </lineage>
</organism>
<evidence type="ECO:0000256" key="8">
    <source>
        <dbReference type="ARBA" id="ARBA00023136"/>
    </source>
</evidence>
<evidence type="ECO:0000256" key="2">
    <source>
        <dbReference type="ARBA" id="ARBA00022448"/>
    </source>
</evidence>
<gene>
    <name evidence="9 10" type="primary">secE</name>
    <name evidence="10" type="ORF">GCM10007425_24530</name>
</gene>
<keyword evidence="7 9" id="KW-0811">Translocation</keyword>
<dbReference type="PROSITE" id="PS01067">
    <property type="entry name" value="SECE_SEC61G"/>
    <property type="match status" value="1"/>
</dbReference>
<reference evidence="10" key="2">
    <citation type="submission" date="2020-09" db="EMBL/GenBank/DDBJ databases">
        <authorList>
            <person name="Sun Q."/>
            <person name="Zhou Y."/>
        </authorList>
    </citation>
    <scope>NUCLEOTIDE SEQUENCE</scope>
    <source>
        <strain evidence="10">CGMCC 1.15760</strain>
    </source>
</reference>
<dbReference type="InterPro" id="IPR038379">
    <property type="entry name" value="SecE_sf"/>
</dbReference>
<keyword evidence="6 9" id="KW-1133">Transmembrane helix</keyword>
<evidence type="ECO:0000313" key="11">
    <source>
        <dbReference type="Proteomes" id="UP000616608"/>
    </source>
</evidence>
<proteinExistence type="inferred from homology"/>
<keyword evidence="11" id="KW-1185">Reference proteome</keyword>
<dbReference type="GO" id="GO:0043952">
    <property type="term" value="P:protein transport by the Sec complex"/>
    <property type="evidence" value="ECO:0007669"/>
    <property type="project" value="UniProtKB-UniRule"/>
</dbReference>
<dbReference type="AlphaFoldDB" id="A0A917LJ66"/>
<dbReference type="GO" id="GO:0006605">
    <property type="term" value="P:protein targeting"/>
    <property type="evidence" value="ECO:0007669"/>
    <property type="project" value="UniProtKB-UniRule"/>
</dbReference>
<dbReference type="GO" id="GO:0009306">
    <property type="term" value="P:protein secretion"/>
    <property type="evidence" value="ECO:0007669"/>
    <property type="project" value="UniProtKB-UniRule"/>
</dbReference>
<sequence>MSKITQFFREVGSEMRKTSWPKGKELSKYTVVVITTVVFMALFFAAVDFGISQFMNWFYTLK</sequence>
<dbReference type="GO" id="GO:0065002">
    <property type="term" value="P:intracellular protein transmembrane transport"/>
    <property type="evidence" value="ECO:0007669"/>
    <property type="project" value="UniProtKB-UniRule"/>
</dbReference>
<dbReference type="HAMAP" id="MF_00422">
    <property type="entry name" value="SecE"/>
    <property type="match status" value="1"/>
</dbReference>
<evidence type="ECO:0000313" key="10">
    <source>
        <dbReference type="EMBL" id="GGG29052.1"/>
    </source>
</evidence>
<feature type="transmembrane region" description="Helical" evidence="9">
    <location>
        <begin position="26"/>
        <end position="47"/>
    </location>
</feature>
<dbReference type="InterPro" id="IPR001901">
    <property type="entry name" value="Translocase_SecE/Sec61-g"/>
</dbReference>
<comment type="subcellular location">
    <subcellularLocation>
        <location evidence="9">Cell membrane</location>
        <topology evidence="9">Single-pass membrane protein</topology>
    </subcellularLocation>
    <subcellularLocation>
        <location evidence="1">Membrane</location>
    </subcellularLocation>
</comment>
<dbReference type="EMBL" id="BMJT01000008">
    <property type="protein sequence ID" value="GGG29052.1"/>
    <property type="molecule type" value="Genomic_DNA"/>
</dbReference>
<evidence type="ECO:0000256" key="6">
    <source>
        <dbReference type="ARBA" id="ARBA00022989"/>
    </source>
</evidence>
<reference evidence="10" key="1">
    <citation type="journal article" date="2014" name="Int. J. Syst. Evol. Microbiol.">
        <title>Complete genome sequence of Corynebacterium casei LMG S-19264T (=DSM 44701T), isolated from a smear-ripened cheese.</title>
        <authorList>
            <consortium name="US DOE Joint Genome Institute (JGI-PGF)"/>
            <person name="Walter F."/>
            <person name="Albersmeier A."/>
            <person name="Kalinowski J."/>
            <person name="Ruckert C."/>
        </authorList>
    </citation>
    <scope>NUCLEOTIDE SEQUENCE</scope>
    <source>
        <strain evidence="10">CGMCC 1.15760</strain>
    </source>
</reference>
<keyword evidence="4 9" id="KW-0812">Transmembrane</keyword>
<evidence type="ECO:0000256" key="5">
    <source>
        <dbReference type="ARBA" id="ARBA00022927"/>
    </source>
</evidence>
<keyword evidence="8 9" id="KW-0472">Membrane</keyword>
<dbReference type="PANTHER" id="PTHR33910:SF1">
    <property type="entry name" value="PROTEIN TRANSLOCASE SUBUNIT SECE"/>
    <property type="match status" value="1"/>
</dbReference>
<accession>A0A917LJ66</accession>
<dbReference type="NCBIfam" id="TIGR00964">
    <property type="entry name" value="secE_bact"/>
    <property type="match status" value="1"/>
</dbReference>
<evidence type="ECO:0000256" key="9">
    <source>
        <dbReference type="HAMAP-Rule" id="MF_00422"/>
    </source>
</evidence>
<protein>
    <recommendedName>
        <fullName evidence="9">Protein translocase subunit SecE</fullName>
    </recommendedName>
</protein>
<dbReference type="Pfam" id="PF00584">
    <property type="entry name" value="SecE"/>
    <property type="match status" value="1"/>
</dbReference>